<organism evidence="2 3">
    <name type="scientific">Diplogelasinospora grovesii</name>
    <dbReference type="NCBI Taxonomy" id="303347"/>
    <lineage>
        <taxon>Eukaryota</taxon>
        <taxon>Fungi</taxon>
        <taxon>Dikarya</taxon>
        <taxon>Ascomycota</taxon>
        <taxon>Pezizomycotina</taxon>
        <taxon>Sordariomycetes</taxon>
        <taxon>Sordariomycetidae</taxon>
        <taxon>Sordariales</taxon>
        <taxon>Diplogelasinosporaceae</taxon>
        <taxon>Diplogelasinospora</taxon>
    </lineage>
</organism>
<reference evidence="3" key="1">
    <citation type="journal article" date="2023" name="Mol. Phylogenet. Evol.">
        <title>Genome-scale phylogeny and comparative genomics of the fungal order Sordariales.</title>
        <authorList>
            <person name="Hensen N."/>
            <person name="Bonometti L."/>
            <person name="Westerberg I."/>
            <person name="Brannstrom I.O."/>
            <person name="Guillou S."/>
            <person name="Cros-Aarteil S."/>
            <person name="Calhoun S."/>
            <person name="Haridas S."/>
            <person name="Kuo A."/>
            <person name="Mondo S."/>
            <person name="Pangilinan J."/>
            <person name="Riley R."/>
            <person name="LaButti K."/>
            <person name="Andreopoulos B."/>
            <person name="Lipzen A."/>
            <person name="Chen C."/>
            <person name="Yan M."/>
            <person name="Daum C."/>
            <person name="Ng V."/>
            <person name="Clum A."/>
            <person name="Steindorff A."/>
            <person name="Ohm R.A."/>
            <person name="Martin F."/>
            <person name="Silar P."/>
            <person name="Natvig D.O."/>
            <person name="Lalanne C."/>
            <person name="Gautier V."/>
            <person name="Ament-Velasquez S.L."/>
            <person name="Kruys A."/>
            <person name="Hutchinson M.I."/>
            <person name="Powell A.J."/>
            <person name="Barry K."/>
            <person name="Miller A.N."/>
            <person name="Grigoriev I.V."/>
            <person name="Debuchy R."/>
            <person name="Gladieux P."/>
            <person name="Hiltunen Thoren M."/>
            <person name="Johannesson H."/>
        </authorList>
    </citation>
    <scope>NUCLEOTIDE SEQUENCE [LARGE SCALE GENOMIC DNA]</scope>
    <source>
        <strain evidence="3">CBS 340.73</strain>
    </source>
</reference>
<dbReference type="EMBL" id="MU853784">
    <property type="protein sequence ID" value="KAK3941303.1"/>
    <property type="molecule type" value="Genomic_DNA"/>
</dbReference>
<gene>
    <name evidence="2" type="ORF">QBC46DRAFT_340643</name>
</gene>
<keyword evidence="3" id="KW-1185">Reference proteome</keyword>
<feature type="compositionally biased region" description="Polar residues" evidence="1">
    <location>
        <begin position="139"/>
        <end position="149"/>
    </location>
</feature>
<accession>A0AAN6NBN9</accession>
<evidence type="ECO:0000313" key="3">
    <source>
        <dbReference type="Proteomes" id="UP001303473"/>
    </source>
</evidence>
<feature type="compositionally biased region" description="Basic and acidic residues" evidence="1">
    <location>
        <begin position="56"/>
        <end position="71"/>
    </location>
</feature>
<feature type="compositionally biased region" description="Basic and acidic residues" evidence="1">
    <location>
        <begin position="150"/>
        <end position="179"/>
    </location>
</feature>
<evidence type="ECO:0000256" key="1">
    <source>
        <dbReference type="SAM" id="MobiDB-lite"/>
    </source>
</evidence>
<sequence length="215" mass="23532">MRKAGAPSPLAVQAIQNAASAGQRVRDAVTAGVMREGIQSFSFSAGDNPSPPRSVPRREPERGDLAGDRYRLLAPKPPPVPSSSPPLLPPRPPPVLSSPPPDQPPRLSKRVSEEEIGLDEAETSQPIKRVKILEKTETPAVTVTETSNSKPEDESAEVRAEPARRAEESLAENPEKPADEPAENPRILPEFPRRIMIRRRSPVFYSASTPRRRKP</sequence>
<feature type="compositionally biased region" description="Pro residues" evidence="1">
    <location>
        <begin position="75"/>
        <end position="104"/>
    </location>
</feature>
<evidence type="ECO:0000313" key="2">
    <source>
        <dbReference type="EMBL" id="KAK3941303.1"/>
    </source>
</evidence>
<protein>
    <submittedName>
        <fullName evidence="2">Uncharacterized protein</fullName>
    </submittedName>
</protein>
<dbReference type="AlphaFoldDB" id="A0AAN6NBN9"/>
<proteinExistence type="predicted"/>
<feature type="region of interest" description="Disordered" evidence="1">
    <location>
        <begin position="40"/>
        <end position="193"/>
    </location>
</feature>
<dbReference type="Proteomes" id="UP001303473">
    <property type="component" value="Unassembled WGS sequence"/>
</dbReference>
<name>A0AAN6NBN9_9PEZI</name>
<comment type="caution">
    <text evidence="2">The sequence shown here is derived from an EMBL/GenBank/DDBJ whole genome shotgun (WGS) entry which is preliminary data.</text>
</comment>